<dbReference type="PANTHER" id="PTHR12763">
    <property type="match status" value="1"/>
</dbReference>
<dbReference type="OrthoDB" id="9811070at2"/>
<feature type="transmembrane region" description="Helical" evidence="7">
    <location>
        <begin position="54"/>
        <end position="71"/>
    </location>
</feature>
<evidence type="ECO:0000313" key="9">
    <source>
        <dbReference type="EMBL" id="TBN54126.1"/>
    </source>
</evidence>
<dbReference type="Proteomes" id="UP000291613">
    <property type="component" value="Unassembled WGS sequence"/>
</dbReference>
<evidence type="ECO:0000256" key="4">
    <source>
        <dbReference type="ARBA" id="ARBA00023136"/>
    </source>
</evidence>
<reference evidence="9 10" key="1">
    <citation type="submission" date="2019-02" db="EMBL/GenBank/DDBJ databases">
        <title>Hansschlegelia quercus sp. nov., a novel methylotrophic bacterium from buds of oak (Quercus robur L.).</title>
        <authorList>
            <person name="Agafonova N.V."/>
            <person name="Kaparullina E.N."/>
            <person name="Grouzdev D.S."/>
            <person name="Doronina N.V."/>
        </authorList>
    </citation>
    <scope>NUCLEOTIDE SEQUENCE [LARGE SCALE GENOMIC DNA]</scope>
    <source>
        <strain evidence="9 10">Dub</strain>
    </source>
</reference>
<dbReference type="RefSeq" id="WP_131001719.1">
    <property type="nucleotide sequence ID" value="NZ_JBHSZR010000005.1"/>
</dbReference>
<keyword evidence="4 7" id="KW-0472">Membrane</keyword>
<feature type="domain" description="J" evidence="8">
    <location>
        <begin position="119"/>
        <end position="172"/>
    </location>
</feature>
<evidence type="ECO:0000259" key="8">
    <source>
        <dbReference type="PROSITE" id="PS50076"/>
    </source>
</evidence>
<evidence type="ECO:0000256" key="2">
    <source>
        <dbReference type="ARBA" id="ARBA00022692"/>
    </source>
</evidence>
<evidence type="ECO:0000256" key="1">
    <source>
        <dbReference type="ARBA" id="ARBA00004167"/>
    </source>
</evidence>
<dbReference type="PROSITE" id="PS50076">
    <property type="entry name" value="DNAJ_2"/>
    <property type="match status" value="1"/>
</dbReference>
<dbReference type="PANTHER" id="PTHR12763:SF28">
    <property type="entry name" value="GEO10507P1-RELATED"/>
    <property type="match status" value="1"/>
</dbReference>
<evidence type="ECO:0000256" key="7">
    <source>
        <dbReference type="SAM" id="Phobius"/>
    </source>
</evidence>
<accession>A0A4V6MTK6</accession>
<feature type="region of interest" description="Disordered" evidence="6">
    <location>
        <begin position="73"/>
        <end position="112"/>
    </location>
</feature>
<evidence type="ECO:0000256" key="6">
    <source>
        <dbReference type="SAM" id="MobiDB-lite"/>
    </source>
</evidence>
<dbReference type="CDD" id="cd06257">
    <property type="entry name" value="DnaJ"/>
    <property type="match status" value="1"/>
</dbReference>
<comment type="subcellular location">
    <subcellularLocation>
        <location evidence="1">Membrane</location>
        <topology evidence="1">Single-pass membrane protein</topology>
    </subcellularLocation>
</comment>
<dbReference type="SUPFAM" id="SSF46565">
    <property type="entry name" value="Chaperone J-domain"/>
    <property type="match status" value="1"/>
</dbReference>
<gene>
    <name evidence="9" type="ORF">EYR15_04505</name>
</gene>
<evidence type="ECO:0000256" key="5">
    <source>
        <dbReference type="ARBA" id="ARBA00038105"/>
    </source>
</evidence>
<dbReference type="Gene3D" id="1.10.287.110">
    <property type="entry name" value="DnaJ domain"/>
    <property type="match status" value="1"/>
</dbReference>
<evidence type="ECO:0000256" key="3">
    <source>
        <dbReference type="ARBA" id="ARBA00022989"/>
    </source>
</evidence>
<dbReference type="InterPro" id="IPR001623">
    <property type="entry name" value="DnaJ_domain"/>
</dbReference>
<organism evidence="9 10">
    <name type="scientific">Hansschlegelia quercus</name>
    <dbReference type="NCBI Taxonomy" id="2528245"/>
    <lineage>
        <taxon>Bacteria</taxon>
        <taxon>Pseudomonadati</taxon>
        <taxon>Pseudomonadota</taxon>
        <taxon>Alphaproteobacteria</taxon>
        <taxon>Hyphomicrobiales</taxon>
        <taxon>Methylopilaceae</taxon>
        <taxon>Hansschlegelia</taxon>
    </lineage>
</organism>
<dbReference type="AlphaFoldDB" id="A0A4V6MTK6"/>
<dbReference type="EMBL" id="SIUB01000002">
    <property type="protein sequence ID" value="TBN54126.1"/>
    <property type="molecule type" value="Genomic_DNA"/>
</dbReference>
<name>A0A4V6MTK6_9HYPH</name>
<proteinExistence type="inferred from homology"/>
<protein>
    <recommendedName>
        <fullName evidence="8">J domain-containing protein</fullName>
    </recommendedName>
</protein>
<dbReference type="GO" id="GO:0016020">
    <property type="term" value="C:membrane"/>
    <property type="evidence" value="ECO:0007669"/>
    <property type="project" value="UniProtKB-SubCell"/>
</dbReference>
<dbReference type="InterPro" id="IPR036869">
    <property type="entry name" value="J_dom_sf"/>
</dbReference>
<comment type="similarity">
    <text evidence="5">Belongs to the TIM14 family.</text>
</comment>
<dbReference type="Pfam" id="PF00226">
    <property type="entry name" value="DnaJ"/>
    <property type="match status" value="1"/>
</dbReference>
<evidence type="ECO:0000313" key="10">
    <source>
        <dbReference type="Proteomes" id="UP000291613"/>
    </source>
</evidence>
<sequence>MIWIVFGAMALATILAVGRILFDADPVRVRRPARIASTLCWVVGLALTLTGKPIIGLSLMAFGAIGTGAFARRPKPSRLGEGDRRGGAAGGRADGQAHADPRFARGRGPARPGVMTEEEAYQILGLHPGASLEEVGRAHRALMKKVHPDQGGTTELAARVNAAKDVLAARGHL</sequence>
<keyword evidence="10" id="KW-1185">Reference proteome</keyword>
<dbReference type="SMART" id="SM00271">
    <property type="entry name" value="DnaJ"/>
    <property type="match status" value="1"/>
</dbReference>
<comment type="caution">
    <text evidence="9">The sequence shown here is derived from an EMBL/GenBank/DDBJ whole genome shotgun (WGS) entry which is preliminary data.</text>
</comment>
<keyword evidence="3 7" id="KW-1133">Transmembrane helix</keyword>
<keyword evidence="2 7" id="KW-0812">Transmembrane</keyword>